<reference evidence="1" key="2">
    <citation type="submission" date="2020-09" db="EMBL/GenBank/DDBJ databases">
        <authorList>
            <person name="Sun Q."/>
            <person name="Zhou Y."/>
        </authorList>
    </citation>
    <scope>NUCLEOTIDE SEQUENCE</scope>
    <source>
        <strain evidence="1">CGMCC 1.15454</strain>
    </source>
</reference>
<comment type="caution">
    <text evidence="1">The sequence shown here is derived from an EMBL/GenBank/DDBJ whole genome shotgun (WGS) entry which is preliminary data.</text>
</comment>
<dbReference type="Proteomes" id="UP000621492">
    <property type="component" value="Unassembled WGS sequence"/>
</dbReference>
<gene>
    <name evidence="1" type="ORF">GCM10011409_45120</name>
</gene>
<keyword evidence="2" id="KW-1185">Reference proteome</keyword>
<sequence length="144" mass="16876">MYILGRLILIMKMEITILESLKVCRDNELDNIEVVEEFTLGENNSEAVYLTSDEPMRYIKFYEYDFMNDRNGNLLHKLGLLKNGYTIKINTYLTCGILNYLIGYQRFDYVKGKVQLGENGKNGLIIENLEIKHTLKSIIYYIIK</sequence>
<protein>
    <submittedName>
        <fullName evidence="1">Uncharacterized protein</fullName>
    </submittedName>
</protein>
<name>A0A9W5X880_9BACI</name>
<evidence type="ECO:0000313" key="1">
    <source>
        <dbReference type="EMBL" id="GGB62962.1"/>
    </source>
</evidence>
<dbReference type="EMBL" id="BMJD01000081">
    <property type="protein sequence ID" value="GGB62962.1"/>
    <property type="molecule type" value="Genomic_DNA"/>
</dbReference>
<proteinExistence type="predicted"/>
<reference evidence="1" key="1">
    <citation type="journal article" date="2014" name="Int. J. Syst. Evol. Microbiol.">
        <title>Complete genome sequence of Corynebacterium casei LMG S-19264T (=DSM 44701T), isolated from a smear-ripened cheese.</title>
        <authorList>
            <consortium name="US DOE Joint Genome Institute (JGI-PGF)"/>
            <person name="Walter F."/>
            <person name="Albersmeier A."/>
            <person name="Kalinowski J."/>
            <person name="Ruckert C."/>
        </authorList>
    </citation>
    <scope>NUCLEOTIDE SEQUENCE</scope>
    <source>
        <strain evidence="1">CGMCC 1.15454</strain>
    </source>
</reference>
<evidence type="ECO:0000313" key="2">
    <source>
        <dbReference type="Proteomes" id="UP000621492"/>
    </source>
</evidence>
<organism evidence="1 2">
    <name type="scientific">Lentibacillus populi</name>
    <dbReference type="NCBI Taxonomy" id="1827502"/>
    <lineage>
        <taxon>Bacteria</taxon>
        <taxon>Bacillati</taxon>
        <taxon>Bacillota</taxon>
        <taxon>Bacilli</taxon>
        <taxon>Bacillales</taxon>
        <taxon>Bacillaceae</taxon>
        <taxon>Lentibacillus</taxon>
    </lineage>
</organism>
<dbReference type="AlphaFoldDB" id="A0A9W5X880"/>
<accession>A0A9W5X880</accession>